<reference evidence="2 3" key="1">
    <citation type="submission" date="2014-06" db="EMBL/GenBank/DDBJ databases">
        <authorList>
            <person name="Urmite Genomes Urmite Genomes"/>
        </authorList>
    </citation>
    <scope>NUCLEOTIDE SEQUENCE [LARGE SCALE GENOMIC DNA]</scope>
</reference>
<keyword evidence="1" id="KW-0472">Membrane</keyword>
<evidence type="ECO:0000313" key="2">
    <source>
        <dbReference type="EMBL" id="CDZ77253.1"/>
    </source>
</evidence>
<dbReference type="Proteomes" id="UP000044071">
    <property type="component" value="Unassembled WGS sequence"/>
</dbReference>
<organism evidence="2 3">
    <name type="scientific">Legionella massiliensis</name>
    <dbReference type="NCBI Taxonomy" id="1034943"/>
    <lineage>
        <taxon>Bacteria</taxon>
        <taxon>Pseudomonadati</taxon>
        <taxon>Pseudomonadota</taxon>
        <taxon>Gammaproteobacteria</taxon>
        <taxon>Legionellales</taxon>
        <taxon>Legionellaceae</taxon>
        <taxon>Legionella</taxon>
    </lineage>
</organism>
<feature type="transmembrane region" description="Helical" evidence="1">
    <location>
        <begin position="407"/>
        <end position="428"/>
    </location>
</feature>
<dbReference type="STRING" id="1034943.BN59_01535"/>
<keyword evidence="1" id="KW-1133">Transmembrane helix</keyword>
<keyword evidence="3" id="KW-1185">Reference proteome</keyword>
<name>A0A078KZP5_9GAMM</name>
<evidence type="ECO:0000256" key="1">
    <source>
        <dbReference type="SAM" id="Phobius"/>
    </source>
</evidence>
<protein>
    <submittedName>
        <fullName evidence="2">Uncharacterized protein</fullName>
    </submittedName>
</protein>
<dbReference type="AlphaFoldDB" id="A0A078KZP5"/>
<accession>A0A078KZP5</accession>
<feature type="transmembrane region" description="Helical" evidence="1">
    <location>
        <begin position="380"/>
        <end position="401"/>
    </location>
</feature>
<dbReference type="EMBL" id="CCSB01000002">
    <property type="protein sequence ID" value="CDZ77253.1"/>
    <property type="molecule type" value="Genomic_DNA"/>
</dbReference>
<dbReference type="RefSeq" id="WP_043873834.1">
    <property type="nucleotide sequence ID" value="NZ_CCVW01000002.1"/>
</dbReference>
<sequence>MTIRSLTDLKENELFVLLNQMQSQLDAEDPSVLSDRFTRSPMHAIQFLIAYAGLDEEQRRQVVAKLNQNVTKEQLDMLLDDIDWVELLNAPKRETLEFEFTIGLADRNQFLSAVRSRCPQLYKALQTKANSFVHIENADEVIFTTKIAQNEKWTKPFIREDGKSYWIVRDFRLSDAVLESLNSLQEGNQQIINGFTLRKREDQGVELHIVAPHSSNQHSIQSKLETNQGIYNAFVGLENFYGLPRVDDLRVEIESEAKFSDKGASASQTQVNTYIAESARIRKKRSIVEVNQLNVFFEGAGIVANFTDGTEKAEIFDERYYVELSTQSQENGPITLFAMAPKPLDAFLLATKQSELRPLNKIDIAFSNARNNTGATNYSFYFKCLSGLALVTGGVLLIAGLAMTNPILFSIGAVAFCAGGLSLFGLFARDGLNSSPKNENQELSLSI</sequence>
<keyword evidence="1" id="KW-0812">Transmembrane</keyword>
<evidence type="ECO:0000313" key="3">
    <source>
        <dbReference type="Proteomes" id="UP000044071"/>
    </source>
</evidence>
<gene>
    <name evidence="2" type="ORF">BN59_01535</name>
</gene>
<proteinExistence type="predicted"/>